<protein>
    <recommendedName>
        <fullName evidence="2">HNH domain-containing protein</fullName>
    </recommendedName>
</protein>
<sequence>MKITISKILNKTDLAESGSHGGLVVTKPMINPLTDFFEETGVDRDFKDKDDGEIFSIHYMDYTSNGTTPNDRVTPIGRFKTKHELKPGDQLILQKIDQNGQKDYFIEYARRLNAAYFVGKSKESVEVLDFEQFTNVIIRKIQEGKVQSITSNDCEMNVRYMGVLGKLTISQTADGFEMYFDGVHIEEKYKYFELDMSVEPFELRKTDSWKLDIELDVNEADTELNDEADQSLIRDIGDENLTTDKTTYIPVPEDKKPENNVNGRKIPNRSRDKAKKALIRADFKCEVDESHKLFLRKSQPVNYTEPHHLIPLKYDKLFSKSLDVEANIVSLCSYCHNLIHYGADAEIVIRELWEDRKEELEAAGILEMNNGTRLTVDILLGFYGIK</sequence>
<name>A0A0M6WTL7_9FIRM</name>
<dbReference type="AlphaFoldDB" id="A0A0M6WTL7"/>
<dbReference type="InterPro" id="IPR002711">
    <property type="entry name" value="HNH"/>
</dbReference>
<dbReference type="GO" id="GO:0008270">
    <property type="term" value="F:zinc ion binding"/>
    <property type="evidence" value="ECO:0007669"/>
    <property type="project" value="InterPro"/>
</dbReference>
<accession>A0A0M6WTL7</accession>
<dbReference type="Pfam" id="PF01844">
    <property type="entry name" value="HNH"/>
    <property type="match status" value="1"/>
</dbReference>
<dbReference type="GO" id="GO:0003676">
    <property type="term" value="F:nucleic acid binding"/>
    <property type="evidence" value="ECO:0007669"/>
    <property type="project" value="InterPro"/>
</dbReference>
<dbReference type="RefSeq" id="WP_055040025.1">
    <property type="nucleotide sequence ID" value="NZ_CVRS01000086.1"/>
</dbReference>
<reference evidence="4" key="1">
    <citation type="submission" date="2015-05" db="EMBL/GenBank/DDBJ databases">
        <authorList>
            <consortium name="Pathogen Informatics"/>
        </authorList>
    </citation>
    <scope>NUCLEOTIDE SEQUENCE [LARGE SCALE GENOMIC DNA]</scope>
    <source>
        <strain evidence="4">L1-83</strain>
    </source>
</reference>
<evidence type="ECO:0000256" key="1">
    <source>
        <dbReference type="SAM" id="MobiDB-lite"/>
    </source>
</evidence>
<gene>
    <name evidence="3" type="ORF">RIL183_27751</name>
</gene>
<keyword evidence="4" id="KW-1185">Reference proteome</keyword>
<evidence type="ECO:0000259" key="2">
    <source>
        <dbReference type="Pfam" id="PF01844"/>
    </source>
</evidence>
<evidence type="ECO:0000313" key="3">
    <source>
        <dbReference type="EMBL" id="CRL40896.1"/>
    </source>
</evidence>
<feature type="region of interest" description="Disordered" evidence="1">
    <location>
        <begin position="244"/>
        <end position="267"/>
    </location>
</feature>
<dbReference type="GO" id="GO:0004519">
    <property type="term" value="F:endonuclease activity"/>
    <property type="evidence" value="ECO:0007669"/>
    <property type="project" value="InterPro"/>
</dbReference>
<organism evidence="3 4">
    <name type="scientific">Roseburia inulinivorans</name>
    <dbReference type="NCBI Taxonomy" id="360807"/>
    <lineage>
        <taxon>Bacteria</taxon>
        <taxon>Bacillati</taxon>
        <taxon>Bacillota</taxon>
        <taxon>Clostridia</taxon>
        <taxon>Lachnospirales</taxon>
        <taxon>Lachnospiraceae</taxon>
        <taxon>Roseburia</taxon>
    </lineage>
</organism>
<dbReference type="InterPro" id="IPR003615">
    <property type="entry name" value="HNH_nuc"/>
</dbReference>
<evidence type="ECO:0000313" key="4">
    <source>
        <dbReference type="Proteomes" id="UP000049828"/>
    </source>
</evidence>
<dbReference type="CDD" id="cd00085">
    <property type="entry name" value="HNHc"/>
    <property type="match status" value="1"/>
</dbReference>
<dbReference type="Proteomes" id="UP000049828">
    <property type="component" value="Unassembled WGS sequence"/>
</dbReference>
<feature type="domain" description="HNH" evidence="2">
    <location>
        <begin position="302"/>
        <end position="340"/>
    </location>
</feature>
<proteinExistence type="predicted"/>
<dbReference type="EMBL" id="CVRS01000086">
    <property type="protein sequence ID" value="CRL40896.1"/>
    <property type="molecule type" value="Genomic_DNA"/>
</dbReference>